<dbReference type="Proteomes" id="UP000037069">
    <property type="component" value="Unassembled WGS sequence"/>
</dbReference>
<reference evidence="2 3" key="1">
    <citation type="journal article" date="2015" name="Nat. Commun.">
        <title>Lucilia cuprina genome unlocks parasitic fly biology to underpin future interventions.</title>
        <authorList>
            <person name="Anstead C.A."/>
            <person name="Korhonen P.K."/>
            <person name="Young N.D."/>
            <person name="Hall R.S."/>
            <person name="Jex A.R."/>
            <person name="Murali S.C."/>
            <person name="Hughes D.S."/>
            <person name="Lee S.F."/>
            <person name="Perry T."/>
            <person name="Stroehlein A.J."/>
            <person name="Ansell B.R."/>
            <person name="Breugelmans B."/>
            <person name="Hofmann A."/>
            <person name="Qu J."/>
            <person name="Dugan S."/>
            <person name="Lee S.L."/>
            <person name="Chao H."/>
            <person name="Dinh H."/>
            <person name="Han Y."/>
            <person name="Doddapaneni H.V."/>
            <person name="Worley K.C."/>
            <person name="Muzny D.M."/>
            <person name="Ioannidis P."/>
            <person name="Waterhouse R.M."/>
            <person name="Zdobnov E.M."/>
            <person name="James P.J."/>
            <person name="Bagnall N.H."/>
            <person name="Kotze A.C."/>
            <person name="Gibbs R.A."/>
            <person name="Richards S."/>
            <person name="Batterham P."/>
            <person name="Gasser R.B."/>
        </authorList>
    </citation>
    <scope>NUCLEOTIDE SEQUENCE [LARGE SCALE GENOMIC DNA]</scope>
    <source>
        <strain evidence="2 3">LS</strain>
        <tissue evidence="2">Full body</tissue>
    </source>
</reference>
<feature type="signal peptide" evidence="1">
    <location>
        <begin position="1"/>
        <end position="22"/>
    </location>
</feature>
<proteinExistence type="predicted"/>
<evidence type="ECO:0000256" key="1">
    <source>
        <dbReference type="SAM" id="SignalP"/>
    </source>
</evidence>
<accession>A0A0L0CGG9</accession>
<gene>
    <name evidence="2" type="ORF">FF38_14406</name>
</gene>
<evidence type="ECO:0000313" key="2">
    <source>
        <dbReference type="EMBL" id="KNC31307.1"/>
    </source>
</evidence>
<name>A0A0L0CGG9_LUCCU</name>
<sequence>MRSNGNNATLVIVFIIIPPLLSLHVFTHTTIHNYELGDLADDVVLSPGSTKQKTPLNHI</sequence>
<organism evidence="2 3">
    <name type="scientific">Lucilia cuprina</name>
    <name type="common">Green bottle fly</name>
    <name type="synonym">Australian sheep blowfly</name>
    <dbReference type="NCBI Taxonomy" id="7375"/>
    <lineage>
        <taxon>Eukaryota</taxon>
        <taxon>Metazoa</taxon>
        <taxon>Ecdysozoa</taxon>
        <taxon>Arthropoda</taxon>
        <taxon>Hexapoda</taxon>
        <taxon>Insecta</taxon>
        <taxon>Pterygota</taxon>
        <taxon>Neoptera</taxon>
        <taxon>Endopterygota</taxon>
        <taxon>Diptera</taxon>
        <taxon>Brachycera</taxon>
        <taxon>Muscomorpha</taxon>
        <taxon>Oestroidea</taxon>
        <taxon>Calliphoridae</taxon>
        <taxon>Luciliinae</taxon>
        <taxon>Lucilia</taxon>
    </lineage>
</organism>
<protein>
    <submittedName>
        <fullName evidence="2">Uncharacterized protein</fullName>
    </submittedName>
</protein>
<keyword evidence="1" id="KW-0732">Signal</keyword>
<keyword evidence="3" id="KW-1185">Reference proteome</keyword>
<dbReference type="AlphaFoldDB" id="A0A0L0CGG9"/>
<comment type="caution">
    <text evidence="2">The sequence shown here is derived from an EMBL/GenBank/DDBJ whole genome shotgun (WGS) entry which is preliminary data.</text>
</comment>
<evidence type="ECO:0000313" key="3">
    <source>
        <dbReference type="Proteomes" id="UP000037069"/>
    </source>
</evidence>
<dbReference type="EMBL" id="JRES01000438">
    <property type="protein sequence ID" value="KNC31307.1"/>
    <property type="molecule type" value="Genomic_DNA"/>
</dbReference>
<feature type="chain" id="PRO_5005536051" evidence="1">
    <location>
        <begin position="23"/>
        <end position="59"/>
    </location>
</feature>